<organism evidence="2 3">
    <name type="scientific">Septoria linicola</name>
    <dbReference type="NCBI Taxonomy" id="215465"/>
    <lineage>
        <taxon>Eukaryota</taxon>
        <taxon>Fungi</taxon>
        <taxon>Dikarya</taxon>
        <taxon>Ascomycota</taxon>
        <taxon>Pezizomycotina</taxon>
        <taxon>Dothideomycetes</taxon>
        <taxon>Dothideomycetidae</taxon>
        <taxon>Mycosphaerellales</taxon>
        <taxon>Mycosphaerellaceae</taxon>
        <taxon>Septoria</taxon>
    </lineage>
</organism>
<dbReference type="EMBL" id="CP099423">
    <property type="protein sequence ID" value="USW54152.1"/>
    <property type="molecule type" value="Genomic_DNA"/>
</dbReference>
<dbReference type="OrthoDB" id="2997776at2759"/>
<feature type="region of interest" description="Disordered" evidence="1">
    <location>
        <begin position="278"/>
        <end position="325"/>
    </location>
</feature>
<evidence type="ECO:0000256" key="1">
    <source>
        <dbReference type="SAM" id="MobiDB-lite"/>
    </source>
</evidence>
<reference evidence="2" key="1">
    <citation type="submission" date="2022-06" db="EMBL/GenBank/DDBJ databases">
        <title>Complete genome sequences of two strains of the flax pathogen Septoria linicola.</title>
        <authorList>
            <person name="Lapalu N."/>
            <person name="Simon A."/>
            <person name="Demenou B."/>
            <person name="Paumier D."/>
            <person name="Guillot M.-P."/>
            <person name="Gout L."/>
            <person name="Valade R."/>
        </authorList>
    </citation>
    <scope>NUCLEOTIDE SEQUENCE</scope>
    <source>
        <strain evidence="2">SE15195</strain>
    </source>
</reference>
<evidence type="ECO:0000313" key="3">
    <source>
        <dbReference type="Proteomes" id="UP001056384"/>
    </source>
</evidence>
<name>A0A9Q9EL98_9PEZI</name>
<feature type="compositionally biased region" description="Acidic residues" evidence="1">
    <location>
        <begin position="284"/>
        <end position="302"/>
    </location>
</feature>
<keyword evidence="3" id="KW-1185">Reference proteome</keyword>
<protein>
    <submittedName>
        <fullName evidence="2">Uncharacterized protein</fullName>
    </submittedName>
</protein>
<dbReference type="Proteomes" id="UP001056384">
    <property type="component" value="Chromosome 6"/>
</dbReference>
<dbReference type="AlphaFoldDB" id="A0A9Q9EL98"/>
<accession>A0A9Q9EL98</accession>
<feature type="compositionally biased region" description="Acidic residues" evidence="1">
    <location>
        <begin position="309"/>
        <end position="325"/>
    </location>
</feature>
<evidence type="ECO:0000313" key="2">
    <source>
        <dbReference type="EMBL" id="USW54152.1"/>
    </source>
</evidence>
<proteinExistence type="predicted"/>
<sequence length="325" mass="37757">MTVSQLPPELWQQVFRNACLDQDNECSWVHFWLKARQVSRSWRAHVAETYLDLFVRHPKRTIIHFDCGWHYVQDRRCQFAVEMTYDRLDKNNKARAVFKEGNDPNGTADFLQSGDEEYKSEYAKTKYEVIWRNNIEEYLDGAFDRTPYVISVKGLSLDSELPGLQFDTKSREISFEWETMLNAFCQEYAELHKRDTEKMSRLAAIGRDAVSSARTEEAKATAMMNAVKALFGSKSSNLKDVRRHRIKKFYKANYGDDADIDDIGRAYEKEQLRRIEHAYGVGKDEDEDDEDGDMVDDDFADEFESKADESEEWGTDSGSDEDVDA</sequence>
<gene>
    <name evidence="2" type="ORF">Slin15195_G074710</name>
</gene>